<dbReference type="Gene3D" id="3.40.50.720">
    <property type="entry name" value="NAD(P)-binding Rossmann-like Domain"/>
    <property type="match status" value="1"/>
</dbReference>
<comment type="catalytic activity">
    <reaction evidence="6">
        <text>L-quinate + NAD(+) = 3-dehydroquinate + NADH + H(+)</text>
        <dbReference type="Rhea" id="RHEA:22364"/>
        <dbReference type="ChEBI" id="CHEBI:15378"/>
        <dbReference type="ChEBI" id="CHEBI:29751"/>
        <dbReference type="ChEBI" id="CHEBI:32364"/>
        <dbReference type="ChEBI" id="CHEBI:57540"/>
        <dbReference type="ChEBI" id="CHEBI:57945"/>
        <dbReference type="EC" id="1.1.1.24"/>
    </reaction>
</comment>
<evidence type="ECO:0000256" key="3">
    <source>
        <dbReference type="ARBA" id="ARBA00022857"/>
    </source>
</evidence>
<comment type="catalytic activity">
    <reaction evidence="7">
        <text>shikimate + NAD(+) = 3-dehydroshikimate + NADH + H(+)</text>
        <dbReference type="Rhea" id="RHEA:17741"/>
        <dbReference type="ChEBI" id="CHEBI:15378"/>
        <dbReference type="ChEBI" id="CHEBI:16630"/>
        <dbReference type="ChEBI" id="CHEBI:36208"/>
        <dbReference type="ChEBI" id="CHEBI:57540"/>
        <dbReference type="ChEBI" id="CHEBI:57945"/>
    </reaction>
</comment>
<comment type="catalytic activity">
    <reaction evidence="9">
        <text>shikimate + NADP(+) = 3-dehydroshikimate + NADPH + H(+)</text>
        <dbReference type="Rhea" id="RHEA:17737"/>
        <dbReference type="ChEBI" id="CHEBI:15378"/>
        <dbReference type="ChEBI" id="CHEBI:16630"/>
        <dbReference type="ChEBI" id="CHEBI:36208"/>
        <dbReference type="ChEBI" id="CHEBI:57783"/>
        <dbReference type="ChEBI" id="CHEBI:58349"/>
        <dbReference type="EC" id="1.1.1.25"/>
    </reaction>
</comment>
<feature type="binding site" evidence="9">
    <location>
        <begin position="21"/>
        <end position="23"/>
    </location>
    <ligand>
        <name>shikimate</name>
        <dbReference type="ChEBI" id="CHEBI:36208"/>
    </ligand>
</feature>
<dbReference type="OrthoDB" id="9792692at2"/>
<protein>
    <recommendedName>
        <fullName evidence="9">Shikimate dehydrogenase (NADP(+))</fullName>
        <shortName evidence="9">SDH</shortName>
        <ecNumber evidence="9">1.1.1.25</ecNumber>
    </recommendedName>
</protein>
<dbReference type="InterPro" id="IPR011342">
    <property type="entry name" value="Shikimate_DH"/>
</dbReference>
<organism evidence="12 13">
    <name type="scientific">Faecalicatena contorta</name>
    <dbReference type="NCBI Taxonomy" id="39482"/>
    <lineage>
        <taxon>Bacteria</taxon>
        <taxon>Bacillati</taxon>
        <taxon>Bacillota</taxon>
        <taxon>Clostridia</taxon>
        <taxon>Lachnospirales</taxon>
        <taxon>Lachnospiraceae</taxon>
        <taxon>Faecalicatena</taxon>
    </lineage>
</organism>
<comment type="similarity">
    <text evidence="9">Belongs to the shikimate dehydrogenase family.</text>
</comment>
<dbReference type="GO" id="GO:0004764">
    <property type="term" value="F:shikimate 3-dehydrogenase (NADP+) activity"/>
    <property type="evidence" value="ECO:0007669"/>
    <property type="project" value="UniProtKB-UniRule"/>
</dbReference>
<feature type="active site" description="Proton acceptor" evidence="9">
    <location>
        <position position="72"/>
    </location>
</feature>
<evidence type="ECO:0000256" key="6">
    <source>
        <dbReference type="ARBA" id="ARBA00051639"/>
    </source>
</evidence>
<feature type="binding site" evidence="9">
    <location>
        <position position="68"/>
    </location>
    <ligand>
        <name>shikimate</name>
        <dbReference type="ChEBI" id="CHEBI:36208"/>
    </ligand>
</feature>
<feature type="domain" description="SDH C-terminal" evidence="11">
    <location>
        <begin position="259"/>
        <end position="282"/>
    </location>
</feature>
<dbReference type="NCBIfam" id="NF001319">
    <property type="entry name" value="PRK00258.3-3"/>
    <property type="match status" value="1"/>
</dbReference>
<dbReference type="Pfam" id="PF08501">
    <property type="entry name" value="Shikimate_dh_N"/>
    <property type="match status" value="1"/>
</dbReference>
<keyword evidence="3 9" id="KW-0521">NADP</keyword>
<evidence type="ECO:0000256" key="7">
    <source>
        <dbReference type="ARBA" id="ARBA00052329"/>
    </source>
</evidence>
<comment type="caution">
    <text evidence="9">Lacks conserved residue(s) required for the propagation of feature annotation.</text>
</comment>
<dbReference type="Gene3D" id="3.40.50.10860">
    <property type="entry name" value="Leucine Dehydrogenase, chain A, domain 1"/>
    <property type="match status" value="1"/>
</dbReference>
<feature type="binding site" evidence="9">
    <location>
        <position position="263"/>
    </location>
    <ligand>
        <name>shikimate</name>
        <dbReference type="ChEBI" id="CHEBI:36208"/>
    </ligand>
</feature>
<dbReference type="FunFam" id="3.40.50.720:FF:000086">
    <property type="entry name" value="Quinate/shikimate dehydrogenase"/>
    <property type="match status" value="1"/>
</dbReference>
<gene>
    <name evidence="9" type="primary">aroE</name>
    <name evidence="12" type="ORF">SAMN05216529_102270</name>
</gene>
<dbReference type="InterPro" id="IPR046346">
    <property type="entry name" value="Aminoacid_DH-like_N_sf"/>
</dbReference>
<dbReference type="PANTHER" id="PTHR21089:SF1">
    <property type="entry name" value="BIFUNCTIONAL 3-DEHYDROQUINATE DEHYDRATASE_SHIKIMATE DEHYDROGENASE, CHLOROPLASTIC"/>
    <property type="match status" value="1"/>
</dbReference>
<dbReference type="HAMAP" id="MF_00222">
    <property type="entry name" value="Shikimate_DH_AroE"/>
    <property type="match status" value="1"/>
</dbReference>
<dbReference type="InterPro" id="IPR013708">
    <property type="entry name" value="Shikimate_DH-bd_N"/>
</dbReference>
<feature type="binding site" evidence="9">
    <location>
        <position position="235"/>
    </location>
    <ligand>
        <name>shikimate</name>
        <dbReference type="ChEBI" id="CHEBI:36208"/>
    </ligand>
</feature>
<evidence type="ECO:0000256" key="2">
    <source>
        <dbReference type="ARBA" id="ARBA00022605"/>
    </source>
</evidence>
<dbReference type="InterPro" id="IPR041121">
    <property type="entry name" value="SDH_C"/>
</dbReference>
<dbReference type="UniPathway" id="UPA00053">
    <property type="reaction ID" value="UER00087"/>
</dbReference>
<dbReference type="GO" id="GO:0009073">
    <property type="term" value="P:aromatic amino acid family biosynthetic process"/>
    <property type="evidence" value="ECO:0007669"/>
    <property type="project" value="UniProtKB-KW"/>
</dbReference>
<evidence type="ECO:0000256" key="1">
    <source>
        <dbReference type="ARBA" id="ARBA00004871"/>
    </source>
</evidence>
<comment type="pathway">
    <text evidence="1 9">Metabolic intermediate biosynthesis; chorismate biosynthesis; chorismate from D-erythrose 4-phosphate and phosphoenolpyruvate: step 4/7.</text>
</comment>
<evidence type="ECO:0000256" key="8">
    <source>
        <dbReference type="ARBA" id="ARBA00060613"/>
    </source>
</evidence>
<dbReference type="InterPro" id="IPR022893">
    <property type="entry name" value="Shikimate_DH_fam"/>
</dbReference>
<evidence type="ECO:0000256" key="4">
    <source>
        <dbReference type="ARBA" id="ARBA00023002"/>
    </source>
</evidence>
<feature type="domain" description="Shikimate dehydrogenase substrate binding N-terminal" evidence="10">
    <location>
        <begin position="13"/>
        <end position="95"/>
    </location>
</feature>
<dbReference type="EC" id="1.1.1.25" evidence="9"/>
<dbReference type="EMBL" id="UHJJ01000002">
    <property type="protein sequence ID" value="SUQ13053.1"/>
    <property type="molecule type" value="Genomic_DNA"/>
</dbReference>
<keyword evidence="5 9" id="KW-0057">Aromatic amino acid biosynthesis</keyword>
<comment type="pathway">
    <text evidence="8">Aromatic compound metabolism; 3,4-dihydroxybenzoate biosynthesis; 3-dehydroquinate from D-quinate (NAD(+) route).</text>
</comment>
<feature type="binding site" evidence="9">
    <location>
        <position position="108"/>
    </location>
    <ligand>
        <name>shikimate</name>
        <dbReference type="ChEBI" id="CHEBI:36208"/>
    </ligand>
</feature>
<dbReference type="GO" id="GO:0019632">
    <property type="term" value="P:shikimate metabolic process"/>
    <property type="evidence" value="ECO:0007669"/>
    <property type="project" value="InterPro"/>
</dbReference>
<sequence length="288" mass="30983">MSKITGKTKMLAVLGSPISHSNSPAIHNAAFEALGLDCVYLAYDVAQDTLKAAIEGMRALGALGFSVTMPNKQVVSEYLDELSREAALCGAVNCVLNKDGKLIGYNTDGFGFMETLRENQVVVEGAKMTLIGTGGASSSICTQAALDGMKEITVFGIKDPTFESGLKLAERINSETNCKVTVTELSEEEALRQHIFESSILANATPVGMGKMVGMSPIKDESVFRADLAVMDVIYNPEKSKLLETAEAHGCKIMNGKNMLMYQGARSFEIWTGEKMPLDVVKPILDSH</sequence>
<dbReference type="NCBIfam" id="TIGR00507">
    <property type="entry name" value="aroE"/>
    <property type="match status" value="1"/>
</dbReference>
<keyword evidence="13" id="KW-1185">Reference proteome</keyword>
<dbReference type="Proteomes" id="UP000254051">
    <property type="component" value="Unassembled WGS sequence"/>
</dbReference>
<dbReference type="Pfam" id="PF18317">
    <property type="entry name" value="SDH_C"/>
    <property type="match status" value="1"/>
</dbReference>
<keyword evidence="4 9" id="KW-0560">Oxidoreductase</keyword>
<name>A0A316AN70_9FIRM</name>
<dbReference type="SUPFAM" id="SSF51735">
    <property type="entry name" value="NAD(P)-binding Rossmann-fold domains"/>
    <property type="match status" value="1"/>
</dbReference>
<feature type="binding site" evidence="9">
    <location>
        <position position="93"/>
    </location>
    <ligand>
        <name>shikimate</name>
        <dbReference type="ChEBI" id="CHEBI:36208"/>
    </ligand>
</feature>
<feature type="binding site" evidence="9">
    <location>
        <position position="233"/>
    </location>
    <ligand>
        <name>NADP(+)</name>
        <dbReference type="ChEBI" id="CHEBI:58349"/>
    </ligand>
</feature>
<evidence type="ECO:0000259" key="11">
    <source>
        <dbReference type="Pfam" id="PF18317"/>
    </source>
</evidence>
<comment type="subunit">
    <text evidence="9">Homodimer.</text>
</comment>
<evidence type="ECO:0000256" key="9">
    <source>
        <dbReference type="HAMAP-Rule" id="MF_00222"/>
    </source>
</evidence>
<dbReference type="GO" id="GO:0050661">
    <property type="term" value="F:NADP binding"/>
    <property type="evidence" value="ECO:0007669"/>
    <property type="project" value="InterPro"/>
</dbReference>
<dbReference type="SUPFAM" id="SSF53223">
    <property type="entry name" value="Aminoacid dehydrogenase-like, N-terminal domain"/>
    <property type="match status" value="1"/>
</dbReference>
<accession>A0A316AN70</accession>
<proteinExistence type="inferred from homology"/>
<evidence type="ECO:0000259" key="10">
    <source>
        <dbReference type="Pfam" id="PF08501"/>
    </source>
</evidence>
<dbReference type="GO" id="GO:0030266">
    <property type="term" value="F:quinate 3-dehydrogenase (NAD+) activity"/>
    <property type="evidence" value="ECO:0007669"/>
    <property type="project" value="UniProtKB-EC"/>
</dbReference>
<dbReference type="CDD" id="cd01065">
    <property type="entry name" value="NAD_bind_Shikimate_DH"/>
    <property type="match status" value="1"/>
</dbReference>
<feature type="binding site" evidence="9">
    <location>
        <position position="256"/>
    </location>
    <ligand>
        <name>NADP(+)</name>
        <dbReference type="ChEBI" id="CHEBI:58349"/>
    </ligand>
</feature>
<evidence type="ECO:0000313" key="12">
    <source>
        <dbReference type="EMBL" id="SUQ13053.1"/>
    </source>
</evidence>
<dbReference type="GO" id="GO:0008652">
    <property type="term" value="P:amino acid biosynthetic process"/>
    <property type="evidence" value="ECO:0007669"/>
    <property type="project" value="UniProtKB-KW"/>
</dbReference>
<evidence type="ECO:0000313" key="13">
    <source>
        <dbReference type="Proteomes" id="UP000254051"/>
    </source>
</evidence>
<comment type="function">
    <text evidence="9">Involved in the biosynthesis of the chorismate, which leads to the biosynthesis of aromatic amino acids. Catalyzes the reversible NADPH linked reduction of 3-dehydroshikimate (DHSA) to yield shikimate (SA).</text>
</comment>
<dbReference type="PANTHER" id="PTHR21089">
    <property type="entry name" value="SHIKIMATE DEHYDROGENASE"/>
    <property type="match status" value="1"/>
</dbReference>
<dbReference type="RefSeq" id="WP_109709048.1">
    <property type="nucleotide sequence ID" value="NZ_QGDS01000002.1"/>
</dbReference>
<dbReference type="InterPro" id="IPR036291">
    <property type="entry name" value="NAD(P)-bd_dom_sf"/>
</dbReference>
<dbReference type="GO" id="GO:0009423">
    <property type="term" value="P:chorismate biosynthetic process"/>
    <property type="evidence" value="ECO:0007669"/>
    <property type="project" value="UniProtKB-UniRule"/>
</dbReference>
<keyword evidence="2 9" id="KW-0028">Amino-acid biosynthesis</keyword>
<reference evidence="13" key="1">
    <citation type="submission" date="2017-07" db="EMBL/GenBank/DDBJ databases">
        <authorList>
            <person name="Varghese N."/>
            <person name="Submissions S."/>
        </authorList>
    </citation>
    <scope>NUCLEOTIDE SEQUENCE [LARGE SCALE GENOMIC DNA]</scope>
    <source>
        <strain evidence="13">NLAE-zl-C134</strain>
    </source>
</reference>
<evidence type="ECO:0000256" key="5">
    <source>
        <dbReference type="ARBA" id="ARBA00023141"/>
    </source>
</evidence>
<dbReference type="AlphaFoldDB" id="A0A316AN70"/>